<dbReference type="EMBL" id="KN817588">
    <property type="protein sequence ID" value="KJA18493.1"/>
    <property type="molecule type" value="Genomic_DNA"/>
</dbReference>
<keyword evidence="2" id="KW-1185">Reference proteome</keyword>
<reference evidence="2" key="1">
    <citation type="submission" date="2014-04" db="EMBL/GenBank/DDBJ databases">
        <title>Evolutionary Origins and Diversification of the Mycorrhizal Mutualists.</title>
        <authorList>
            <consortium name="DOE Joint Genome Institute"/>
            <consortium name="Mycorrhizal Genomics Consortium"/>
            <person name="Kohler A."/>
            <person name="Kuo A."/>
            <person name="Nagy L.G."/>
            <person name="Floudas D."/>
            <person name="Copeland A."/>
            <person name="Barry K.W."/>
            <person name="Cichocki N."/>
            <person name="Veneault-Fourrey C."/>
            <person name="LaButti K."/>
            <person name="Lindquist E.A."/>
            <person name="Lipzen A."/>
            <person name="Lundell T."/>
            <person name="Morin E."/>
            <person name="Murat C."/>
            <person name="Riley R."/>
            <person name="Ohm R."/>
            <person name="Sun H."/>
            <person name="Tunlid A."/>
            <person name="Henrissat B."/>
            <person name="Grigoriev I.V."/>
            <person name="Hibbett D.S."/>
            <person name="Martin F."/>
        </authorList>
    </citation>
    <scope>NUCLEOTIDE SEQUENCE [LARGE SCALE GENOMIC DNA]</scope>
    <source>
        <strain evidence="2">FD-334 SS-4</strain>
    </source>
</reference>
<evidence type="ECO:0000313" key="1">
    <source>
        <dbReference type="EMBL" id="KJA18493.1"/>
    </source>
</evidence>
<organism evidence="1 2">
    <name type="scientific">Hypholoma sublateritium (strain FD-334 SS-4)</name>
    <dbReference type="NCBI Taxonomy" id="945553"/>
    <lineage>
        <taxon>Eukaryota</taxon>
        <taxon>Fungi</taxon>
        <taxon>Dikarya</taxon>
        <taxon>Basidiomycota</taxon>
        <taxon>Agaricomycotina</taxon>
        <taxon>Agaricomycetes</taxon>
        <taxon>Agaricomycetidae</taxon>
        <taxon>Agaricales</taxon>
        <taxon>Agaricineae</taxon>
        <taxon>Strophariaceae</taxon>
        <taxon>Hypholoma</taxon>
    </lineage>
</organism>
<sequence>MGETGTEAGAPRCCCCSIWNALAYTCGCKHAASTVIDQGQAKRVRKRYIVAQARAAPSRTLRRACAGRMGMRASHRSQRGIESTFALHLNAGSPHCRFYGTRSSANIGAAGFLEYQYLAVTGCNISDPAHSDPAPGGHPILAFWTGEVQVGISKYGNVFDMGLPIRSSI</sequence>
<gene>
    <name evidence="1" type="ORF">HYPSUDRAFT_954805</name>
</gene>
<proteinExistence type="predicted"/>
<dbReference type="AlphaFoldDB" id="A0A0D2M5M1"/>
<protein>
    <submittedName>
        <fullName evidence="1">Uncharacterized protein</fullName>
    </submittedName>
</protein>
<name>A0A0D2M5M1_HYPSF</name>
<evidence type="ECO:0000313" key="2">
    <source>
        <dbReference type="Proteomes" id="UP000054270"/>
    </source>
</evidence>
<dbReference type="Proteomes" id="UP000054270">
    <property type="component" value="Unassembled WGS sequence"/>
</dbReference>
<accession>A0A0D2M5M1</accession>